<dbReference type="Gene3D" id="3.20.20.480">
    <property type="entry name" value="Trimethylamine methyltransferase-like"/>
    <property type="match status" value="2"/>
</dbReference>
<keyword evidence="2" id="KW-0489">Methyltransferase</keyword>
<keyword evidence="3" id="KW-0808">Transferase</keyword>
<name>V9VXL9_9RHOB</name>
<dbReference type="GO" id="GO:0008168">
    <property type="term" value="F:methyltransferase activity"/>
    <property type="evidence" value="ECO:0007669"/>
    <property type="project" value="UniProtKB-KW"/>
</dbReference>
<dbReference type="GO" id="GO:0032259">
    <property type="term" value="P:methylation"/>
    <property type="evidence" value="ECO:0007669"/>
    <property type="project" value="UniProtKB-KW"/>
</dbReference>
<organism evidence="4 5">
    <name type="scientific">Leisingera methylohalidivorans DSM 14336</name>
    <dbReference type="NCBI Taxonomy" id="999552"/>
    <lineage>
        <taxon>Bacteria</taxon>
        <taxon>Pseudomonadati</taxon>
        <taxon>Pseudomonadota</taxon>
        <taxon>Alphaproteobacteria</taxon>
        <taxon>Rhodobacterales</taxon>
        <taxon>Roseobacteraceae</taxon>
        <taxon>Leisingera</taxon>
    </lineage>
</organism>
<dbReference type="Pfam" id="PF06253">
    <property type="entry name" value="MTTB"/>
    <property type="match status" value="2"/>
</dbReference>
<evidence type="ECO:0000313" key="4">
    <source>
        <dbReference type="EMBL" id="AHD03486.1"/>
    </source>
</evidence>
<gene>
    <name evidence="4" type="ORF">METH_21915</name>
</gene>
<proteinExistence type="inferred from homology"/>
<reference evidence="4 5" key="1">
    <citation type="submission" date="2013-09" db="EMBL/GenBank/DDBJ databases">
        <authorList>
            <consortium name="DOE Joint Genome Institute"/>
            <person name="Klenk H.-P."/>
            <person name="Huntemann M."/>
            <person name="Han J."/>
            <person name="Chen A."/>
            <person name="Kyrpides N."/>
            <person name="Mavromatis K."/>
            <person name="Markowitz V."/>
            <person name="Palaniappan K."/>
            <person name="Ivanova N."/>
            <person name="Schaumberg A."/>
            <person name="Pati A."/>
            <person name="Liolios K."/>
            <person name="Nordberg H.P."/>
            <person name="Cantor M.N."/>
            <person name="Hua S.X."/>
            <person name="Woyke T."/>
        </authorList>
    </citation>
    <scope>NUCLEOTIDE SEQUENCE [LARGE SCALE GENOMIC DNA]</scope>
    <source>
        <strain evidence="4 5">DSM 14336</strain>
        <plasmid evidence="5">1</plasmid>
    </source>
</reference>
<keyword evidence="4" id="KW-0614">Plasmid</keyword>
<dbReference type="Proteomes" id="UP000018780">
    <property type="component" value="Plasmid unnamed"/>
</dbReference>
<dbReference type="KEGG" id="lmd:METH_21915"/>
<dbReference type="EMBL" id="CP006774">
    <property type="protein sequence ID" value="AHD03486.1"/>
    <property type="molecule type" value="Genomic_DNA"/>
</dbReference>
<accession>V9VXL9</accession>
<evidence type="ECO:0000256" key="1">
    <source>
        <dbReference type="ARBA" id="ARBA00007137"/>
    </source>
</evidence>
<sequence>MMAISRGQAPDQIKEDPGIITINSVNSPRLFDDAMGNGLIAMAEDGQPVTVTPFTLMGAMTPVDLQAAYETMMATWGAVLGGANTVYHAAGWLEAAKRKEEIGSGDP</sequence>
<evidence type="ECO:0000256" key="3">
    <source>
        <dbReference type="ARBA" id="ARBA00022679"/>
    </source>
</evidence>
<dbReference type="InterPro" id="IPR038601">
    <property type="entry name" value="MttB-like_sf"/>
</dbReference>
<dbReference type="GO" id="GO:0015948">
    <property type="term" value="P:methanogenesis"/>
    <property type="evidence" value="ECO:0007669"/>
    <property type="project" value="InterPro"/>
</dbReference>
<dbReference type="InterPro" id="IPR010426">
    <property type="entry name" value="MTTB_MeTrfase"/>
</dbReference>
<dbReference type="AlphaFoldDB" id="V9VXL9"/>
<dbReference type="PATRIC" id="fig|999552.6.peg.4332"/>
<dbReference type="HOGENOM" id="CLU_2206736_0_0_5"/>
<geneLocation type="plasmid" evidence="5">
    <name>1</name>
</geneLocation>
<comment type="similarity">
    <text evidence="1">Belongs to the trimethylamine methyltransferase family.</text>
</comment>
<keyword evidence="5" id="KW-1185">Reference proteome</keyword>
<evidence type="ECO:0000256" key="2">
    <source>
        <dbReference type="ARBA" id="ARBA00022603"/>
    </source>
</evidence>
<evidence type="ECO:0000313" key="5">
    <source>
        <dbReference type="Proteomes" id="UP000018780"/>
    </source>
</evidence>
<protein>
    <submittedName>
        <fullName evidence="4">Uncharacterized protein</fullName>
    </submittedName>
</protein>